<feature type="region of interest" description="Disordered" evidence="8">
    <location>
        <begin position="579"/>
        <end position="601"/>
    </location>
</feature>
<dbReference type="InterPro" id="IPR050746">
    <property type="entry name" value="DAACS"/>
</dbReference>
<evidence type="ECO:0000256" key="8">
    <source>
        <dbReference type="SAM" id="MobiDB-lite"/>
    </source>
</evidence>
<evidence type="ECO:0000256" key="6">
    <source>
        <dbReference type="ARBA" id="ARBA00023136"/>
    </source>
</evidence>
<keyword evidence="6 7" id="KW-0472">Membrane</keyword>
<accession>A0A195B6D0</accession>
<proteinExistence type="inferred from homology"/>
<feature type="transmembrane region" description="Helical" evidence="7">
    <location>
        <begin position="472"/>
        <end position="498"/>
    </location>
</feature>
<evidence type="ECO:0000256" key="2">
    <source>
        <dbReference type="ARBA" id="ARBA00006148"/>
    </source>
</evidence>
<dbReference type="STRING" id="520822.A0A195B6D0"/>
<keyword evidence="3 7" id="KW-0813">Transport</keyword>
<sequence length="643" mass="70303">MSLGQRISSAVAVLRGASTEAKESGSHTSCIEEIEKMTSEEEIEAEAQHKVTALDRLQMVIEWMGSNLLLALTIAGVLMGLVFGFLGRLADFTPQSITLVSFPGELLMRMLKMFILPLIISSLISGNYNSPTITYKQLLISGMAQLDVQRSGRIGFRALTYYSITTILAAIVGIAMVLMIHPGNPQIKTSAAAVVKAEETKVSTVDAILDIIRNMVPENLVQACFQQVQTSYMKKKVVVIGSANQSEYIVEPTLVYKDGTNVMGMIVFCIIFGVLAGQIGPRGKLMVDFFVVLNEIIMKLVTIVVVCSLFFYFLFYDNAIGNRCRYSPFGIMCLIAGKIMSITNLAATAQMLGLYMVTVVLGLMIHAIITLPLIYWFMTRKNPAVFFRGMMQAWVTALGTASSAATLPLTFRCLEENNKIDPRVTRFVVAVGATVNMDGTALYEAVAAIFIAQLNGISLGFVEVITVSLTATLASVGAASIPSAALVTMLLVLTALGLPTNDISLLFAIDWMFSPAVPPDKAAIEILQYSTTAALFATARKNKDTSTQRTNDFARLEAENSVRSAWLSIAPISIVPRAPTNIPSRGPDLKRSRKQETRHLEEPLGDTNRLMFLWGYVDRCPSLLYDVYDLFISTKTAEAKLYI</sequence>
<name>A0A195B6D0_9HYME</name>
<evidence type="ECO:0000256" key="5">
    <source>
        <dbReference type="ARBA" id="ARBA00022989"/>
    </source>
</evidence>
<dbReference type="PANTHER" id="PTHR11958">
    <property type="entry name" value="SODIUM/DICARBOXYLATE SYMPORTER-RELATED"/>
    <property type="match status" value="1"/>
</dbReference>
<feature type="transmembrane region" description="Helical" evidence="7">
    <location>
        <begin position="426"/>
        <end position="452"/>
    </location>
</feature>
<evidence type="ECO:0000313" key="9">
    <source>
        <dbReference type="EMBL" id="KYM79739.1"/>
    </source>
</evidence>
<comment type="similarity">
    <text evidence="2 7">Belongs to the dicarboxylate/amino acid:cation symporter (DAACS) (TC 2.A.23) family.</text>
</comment>
<dbReference type="InterPro" id="IPR001991">
    <property type="entry name" value="Na-dicarboxylate_symporter"/>
</dbReference>
<keyword evidence="10" id="KW-1185">Reference proteome</keyword>
<feature type="transmembrane region" description="Helical" evidence="7">
    <location>
        <begin position="262"/>
        <end position="280"/>
    </location>
</feature>
<keyword evidence="5 7" id="KW-1133">Transmembrane helix</keyword>
<comment type="subcellular location">
    <subcellularLocation>
        <location evidence="1 7">Membrane</location>
        <topology evidence="1 7">Multi-pass membrane protein</topology>
    </subcellularLocation>
</comment>
<dbReference type="Gene3D" id="1.10.3860.10">
    <property type="entry name" value="Sodium:dicarboxylate symporter"/>
    <property type="match status" value="1"/>
</dbReference>
<dbReference type="SUPFAM" id="SSF118215">
    <property type="entry name" value="Proton glutamate symport protein"/>
    <property type="match status" value="1"/>
</dbReference>
<dbReference type="AlphaFoldDB" id="A0A195B6D0"/>
<evidence type="ECO:0000313" key="10">
    <source>
        <dbReference type="Proteomes" id="UP000078540"/>
    </source>
</evidence>
<dbReference type="GO" id="GO:0005313">
    <property type="term" value="F:L-glutamate transmembrane transporter activity"/>
    <property type="evidence" value="ECO:0007669"/>
    <property type="project" value="TreeGrafter"/>
</dbReference>
<feature type="transmembrane region" description="Helical" evidence="7">
    <location>
        <begin position="326"/>
        <end position="347"/>
    </location>
</feature>
<evidence type="ECO:0000256" key="3">
    <source>
        <dbReference type="ARBA" id="ARBA00022448"/>
    </source>
</evidence>
<feature type="transmembrane region" description="Helical" evidence="7">
    <location>
        <begin position="106"/>
        <end position="128"/>
    </location>
</feature>
<keyword evidence="7" id="KW-0769">Symport</keyword>
<feature type="transmembrane region" description="Helical" evidence="7">
    <location>
        <begin position="390"/>
        <end position="414"/>
    </location>
</feature>
<dbReference type="Proteomes" id="UP000078540">
    <property type="component" value="Unassembled WGS sequence"/>
</dbReference>
<protein>
    <recommendedName>
        <fullName evidence="7">Amino acid transporter</fullName>
    </recommendedName>
</protein>
<dbReference type="GO" id="GO:0015175">
    <property type="term" value="F:neutral L-amino acid transmembrane transporter activity"/>
    <property type="evidence" value="ECO:0007669"/>
    <property type="project" value="TreeGrafter"/>
</dbReference>
<evidence type="ECO:0000256" key="4">
    <source>
        <dbReference type="ARBA" id="ARBA00022692"/>
    </source>
</evidence>
<keyword evidence="4 7" id="KW-0812">Transmembrane</keyword>
<evidence type="ECO:0000256" key="7">
    <source>
        <dbReference type="RuleBase" id="RU361216"/>
    </source>
</evidence>
<dbReference type="GO" id="GO:0015501">
    <property type="term" value="F:glutamate:sodium symporter activity"/>
    <property type="evidence" value="ECO:0007669"/>
    <property type="project" value="TreeGrafter"/>
</dbReference>
<evidence type="ECO:0000256" key="1">
    <source>
        <dbReference type="ARBA" id="ARBA00004141"/>
    </source>
</evidence>
<dbReference type="EMBL" id="KQ976587">
    <property type="protein sequence ID" value="KYM79739.1"/>
    <property type="molecule type" value="Genomic_DNA"/>
</dbReference>
<dbReference type="PRINTS" id="PR00173">
    <property type="entry name" value="EDTRNSPORT"/>
</dbReference>
<feature type="transmembrane region" description="Helical" evidence="7">
    <location>
        <begin position="68"/>
        <end position="86"/>
    </location>
</feature>
<reference evidence="9 10" key="1">
    <citation type="submission" date="2015-09" db="EMBL/GenBank/DDBJ databases">
        <title>Atta colombica WGS genome.</title>
        <authorList>
            <person name="Nygaard S."/>
            <person name="Hu H."/>
            <person name="Boomsma J."/>
            <person name="Zhang G."/>
        </authorList>
    </citation>
    <scope>NUCLEOTIDE SEQUENCE [LARGE SCALE GENOMIC DNA]</scope>
    <source>
        <strain evidence="9">Treedump-2</strain>
        <tissue evidence="9">Whole body</tissue>
    </source>
</reference>
<feature type="transmembrane region" description="Helical" evidence="7">
    <location>
        <begin position="354"/>
        <end position="378"/>
    </location>
</feature>
<feature type="transmembrane region" description="Helical" evidence="7">
    <location>
        <begin position="292"/>
        <end position="314"/>
    </location>
</feature>
<gene>
    <name evidence="9" type="ORF">ALC53_09851</name>
</gene>
<feature type="transmembrane region" description="Helical" evidence="7">
    <location>
        <begin position="159"/>
        <end position="180"/>
    </location>
</feature>
<dbReference type="GO" id="GO:0005886">
    <property type="term" value="C:plasma membrane"/>
    <property type="evidence" value="ECO:0007669"/>
    <property type="project" value="TreeGrafter"/>
</dbReference>
<dbReference type="PANTHER" id="PTHR11958:SF99">
    <property type="entry name" value="SODIUM-DEPENDENT EXCITATORY AMINO ACID TRANSPORTER GLT-6-RELATED"/>
    <property type="match status" value="1"/>
</dbReference>
<feature type="compositionally biased region" description="Basic and acidic residues" evidence="8">
    <location>
        <begin position="587"/>
        <end position="601"/>
    </location>
</feature>
<dbReference type="Pfam" id="PF00375">
    <property type="entry name" value="SDF"/>
    <property type="match status" value="2"/>
</dbReference>
<organism evidence="9 10">
    <name type="scientific">Atta colombica</name>
    <dbReference type="NCBI Taxonomy" id="520822"/>
    <lineage>
        <taxon>Eukaryota</taxon>
        <taxon>Metazoa</taxon>
        <taxon>Ecdysozoa</taxon>
        <taxon>Arthropoda</taxon>
        <taxon>Hexapoda</taxon>
        <taxon>Insecta</taxon>
        <taxon>Pterygota</taxon>
        <taxon>Neoptera</taxon>
        <taxon>Endopterygota</taxon>
        <taxon>Hymenoptera</taxon>
        <taxon>Apocrita</taxon>
        <taxon>Aculeata</taxon>
        <taxon>Formicoidea</taxon>
        <taxon>Formicidae</taxon>
        <taxon>Myrmicinae</taxon>
        <taxon>Atta</taxon>
    </lineage>
</organism>
<dbReference type="InterPro" id="IPR036458">
    <property type="entry name" value="Na:dicarbo_symporter_sf"/>
</dbReference>